<dbReference type="Pfam" id="PF07715">
    <property type="entry name" value="Plug"/>
    <property type="match status" value="1"/>
</dbReference>
<dbReference type="SUPFAM" id="SSF49464">
    <property type="entry name" value="Carboxypeptidase regulatory domain-like"/>
    <property type="match status" value="1"/>
</dbReference>
<dbReference type="Pfam" id="PF00593">
    <property type="entry name" value="TonB_dep_Rec_b-barrel"/>
    <property type="match status" value="1"/>
</dbReference>
<feature type="domain" description="TonB-dependent receptor plug" evidence="12">
    <location>
        <begin position="119"/>
        <end position="239"/>
    </location>
</feature>
<proteinExistence type="inferred from homology"/>
<keyword evidence="14" id="KW-1185">Reference proteome</keyword>
<dbReference type="InterPro" id="IPR039426">
    <property type="entry name" value="TonB-dep_rcpt-like"/>
</dbReference>
<evidence type="ECO:0000313" key="14">
    <source>
        <dbReference type="Proteomes" id="UP001302222"/>
    </source>
</evidence>
<dbReference type="InterPro" id="IPR037066">
    <property type="entry name" value="Plug_dom_sf"/>
</dbReference>
<keyword evidence="5 9" id="KW-0798">TonB box</keyword>
<evidence type="ECO:0000256" key="5">
    <source>
        <dbReference type="ARBA" id="ARBA00023077"/>
    </source>
</evidence>
<evidence type="ECO:0000256" key="2">
    <source>
        <dbReference type="ARBA" id="ARBA00022448"/>
    </source>
</evidence>
<dbReference type="SUPFAM" id="SSF56935">
    <property type="entry name" value="Porins"/>
    <property type="match status" value="1"/>
</dbReference>
<organism evidence="13 14">
    <name type="scientific">Arcicella lustrica</name>
    <dbReference type="NCBI Taxonomy" id="2984196"/>
    <lineage>
        <taxon>Bacteria</taxon>
        <taxon>Pseudomonadati</taxon>
        <taxon>Bacteroidota</taxon>
        <taxon>Cytophagia</taxon>
        <taxon>Cytophagales</taxon>
        <taxon>Flectobacillaceae</taxon>
        <taxon>Arcicella</taxon>
    </lineage>
</organism>
<gene>
    <name evidence="13" type="ORF">VB798_14340</name>
</gene>
<evidence type="ECO:0000256" key="3">
    <source>
        <dbReference type="ARBA" id="ARBA00022452"/>
    </source>
</evidence>
<evidence type="ECO:0000256" key="6">
    <source>
        <dbReference type="ARBA" id="ARBA00023136"/>
    </source>
</evidence>
<reference evidence="13 14" key="1">
    <citation type="submission" date="2023-12" db="EMBL/GenBank/DDBJ databases">
        <title>Novel species of the genus Arcicella isolated from rivers.</title>
        <authorList>
            <person name="Lu H."/>
        </authorList>
    </citation>
    <scope>NUCLEOTIDE SEQUENCE [LARGE SCALE GENOMIC DNA]</scope>
    <source>
        <strain evidence="13 14">DC25W</strain>
    </source>
</reference>
<dbReference type="PANTHER" id="PTHR47234:SF3">
    <property type="entry name" value="SECRETIN_TONB SHORT N-TERMINAL DOMAIN-CONTAINING PROTEIN"/>
    <property type="match status" value="1"/>
</dbReference>
<evidence type="ECO:0000256" key="8">
    <source>
        <dbReference type="PROSITE-ProRule" id="PRU01360"/>
    </source>
</evidence>
<dbReference type="InterPro" id="IPR000531">
    <property type="entry name" value="Beta-barrel_TonB"/>
</dbReference>
<keyword evidence="2 8" id="KW-0813">Transport</keyword>
<keyword evidence="10" id="KW-0732">Signal</keyword>
<dbReference type="PANTHER" id="PTHR47234">
    <property type="match status" value="1"/>
</dbReference>
<dbReference type="InterPro" id="IPR036942">
    <property type="entry name" value="Beta-barrel_TonB_sf"/>
</dbReference>
<name>A0ABU5SKF2_9BACT</name>
<sequence length="944" mass="102111">MKQKLLLLFSLSLLFSTAIAQKRNNIVGKIIDAKDNAPLAGATVLIKGTQTGTTSNFDGNFTLSAKPEDIVLVSFVGYVSQQVKVGNQNSLTIKLNPDQQDLNEVVVIGSRSNQARTNIETPVPVDIITSKEIVATGRTDLSQILSFIAPSVNSNRQTGGDGSSHINPLALRGVAPDQTLILVNGKRRHTSALVNVLGTPAQGASSADLDAIPVSAIERIEVLRDGAAAQYGSDAIAGVINIVLKSSVDQGQVTITTGEYNTSYRNKKDGFTLLTGVNYGFRLGEKGFINISGQINNRDATDRSGFYEYNNRLTGAKLYWFPYAVGTSSEIVDAKEKSVDRYSSARSGNGKQENASLFVNAALPLGNDVEFYAFGGISSKYSISPNNAFRFPNGTTTINSISSRYFPTIYPTGFLGENAARLVDGSFTAGIKGKANGWNVDFSNTSGHNRIDYTIQNTINASIGTSSPTKFNSGALVFNQNTTNIGLSQRFENAAIKAFNVAFGAEYRFENYQIIAGEEKSYKNYGDTTYISTVGGKTKGVRPAGAQVFPGYQPADAQNQYRHSIGLYGDVEAEISDKFLLTGALRYEKYSDFGDQLTWKTSTSLKLIDDRNSILESLSLRGAVSTGFRAPSLQQKYYSATTSIPQADGGLILSLVSNNDNNVTRSFGIPNLKAETSNNFSLGITSRIAKHFTATVDAYQIDIKNRITLTGTFDFSSINNSDATIKGAAQLVKGLLSNYPDVNAAQFFANAIDTKTKGIDVVLAYKNRVGAGTLNLSLAGNFTQTKVTDVHVPSGLTSSGTEEVRQYLSERIFFDRQQRGRYERGTPQSKLVLLAGYTWGRITPNVVVTRFGEYTFYTTQSNINSATGGRDQTFSPKTTTDISVNYQLNKSVGITLGSNNIFDVYPDQLSIANNQTGTVPWGTGGGQQFGFNGAFYYGRLTFNF</sequence>
<feature type="domain" description="TonB-dependent receptor-like beta-barrel" evidence="11">
    <location>
        <begin position="389"/>
        <end position="901"/>
    </location>
</feature>
<evidence type="ECO:0000256" key="4">
    <source>
        <dbReference type="ARBA" id="ARBA00022692"/>
    </source>
</evidence>
<evidence type="ECO:0000256" key="9">
    <source>
        <dbReference type="RuleBase" id="RU003357"/>
    </source>
</evidence>
<accession>A0ABU5SKF2</accession>
<dbReference type="InterPro" id="IPR012910">
    <property type="entry name" value="Plug_dom"/>
</dbReference>
<dbReference type="RefSeq" id="WP_323259471.1">
    <property type="nucleotide sequence ID" value="NZ_JAYGIM010000010.1"/>
</dbReference>
<evidence type="ECO:0000256" key="7">
    <source>
        <dbReference type="ARBA" id="ARBA00023237"/>
    </source>
</evidence>
<keyword evidence="7 8" id="KW-0998">Cell outer membrane</keyword>
<keyword evidence="6 8" id="KW-0472">Membrane</keyword>
<keyword evidence="13" id="KW-0675">Receptor</keyword>
<evidence type="ECO:0000256" key="10">
    <source>
        <dbReference type="SAM" id="SignalP"/>
    </source>
</evidence>
<dbReference type="Proteomes" id="UP001302222">
    <property type="component" value="Unassembled WGS sequence"/>
</dbReference>
<comment type="subcellular location">
    <subcellularLocation>
        <location evidence="1 8">Cell outer membrane</location>
        <topology evidence="1 8">Multi-pass membrane protein</topology>
    </subcellularLocation>
</comment>
<evidence type="ECO:0000256" key="1">
    <source>
        <dbReference type="ARBA" id="ARBA00004571"/>
    </source>
</evidence>
<dbReference type="Gene3D" id="2.60.40.1120">
    <property type="entry name" value="Carboxypeptidase-like, regulatory domain"/>
    <property type="match status" value="1"/>
</dbReference>
<keyword evidence="3 8" id="KW-1134">Transmembrane beta strand</keyword>
<protein>
    <submittedName>
        <fullName evidence="13">TonB-dependent receptor</fullName>
    </submittedName>
</protein>
<comment type="similarity">
    <text evidence="8 9">Belongs to the TonB-dependent receptor family.</text>
</comment>
<feature type="chain" id="PRO_5046630123" evidence="10">
    <location>
        <begin position="21"/>
        <end position="944"/>
    </location>
</feature>
<dbReference type="Gene3D" id="2.40.170.20">
    <property type="entry name" value="TonB-dependent receptor, beta-barrel domain"/>
    <property type="match status" value="1"/>
</dbReference>
<keyword evidence="4 8" id="KW-0812">Transmembrane</keyword>
<evidence type="ECO:0000313" key="13">
    <source>
        <dbReference type="EMBL" id="MEA5427766.1"/>
    </source>
</evidence>
<dbReference type="InterPro" id="IPR008969">
    <property type="entry name" value="CarboxyPept-like_regulatory"/>
</dbReference>
<evidence type="ECO:0000259" key="11">
    <source>
        <dbReference type="Pfam" id="PF00593"/>
    </source>
</evidence>
<dbReference type="Gene3D" id="2.170.130.10">
    <property type="entry name" value="TonB-dependent receptor, plug domain"/>
    <property type="match status" value="1"/>
</dbReference>
<dbReference type="EMBL" id="JAYGIM010000010">
    <property type="protein sequence ID" value="MEA5427766.1"/>
    <property type="molecule type" value="Genomic_DNA"/>
</dbReference>
<comment type="caution">
    <text evidence="13">The sequence shown here is derived from an EMBL/GenBank/DDBJ whole genome shotgun (WGS) entry which is preliminary data.</text>
</comment>
<evidence type="ECO:0000259" key="12">
    <source>
        <dbReference type="Pfam" id="PF07715"/>
    </source>
</evidence>
<dbReference type="PROSITE" id="PS52016">
    <property type="entry name" value="TONB_DEPENDENT_REC_3"/>
    <property type="match status" value="1"/>
</dbReference>
<dbReference type="Pfam" id="PF13715">
    <property type="entry name" value="CarbopepD_reg_2"/>
    <property type="match status" value="1"/>
</dbReference>
<feature type="signal peptide" evidence="10">
    <location>
        <begin position="1"/>
        <end position="20"/>
    </location>
</feature>